<dbReference type="Pfam" id="PF05133">
    <property type="entry name" value="SPP1_portal"/>
    <property type="match status" value="1"/>
</dbReference>
<keyword evidence="3" id="KW-1185">Reference proteome</keyword>
<dbReference type="RefSeq" id="WP_338347917.1">
    <property type="nucleotide sequence ID" value="NZ_CAUZLY010000006.1"/>
</dbReference>
<accession>A0ABM9MUL4</accession>
<proteinExistence type="predicted"/>
<evidence type="ECO:0000313" key="2">
    <source>
        <dbReference type="EMBL" id="CAK1241075.1"/>
    </source>
</evidence>
<evidence type="ECO:0000256" key="1">
    <source>
        <dbReference type="SAM" id="MobiDB-lite"/>
    </source>
</evidence>
<sequence length="503" mass="56334">MAQVNNFERGIGLRGSSQFPFSIQSNINYRVSSIDDLTANNYALLAKMIKHFFDNQIPRLEVLDQYSKGLNSEIYNRPNRQEENKADYRRAHNFGKIIAQFVAGYSTSVPVKYSVTDEKQQKTVDDFNSLNDIATLDNELMYDVAKFGRAYELQYRDGNSQNNVKLSNVFETFVIYDNTIEKNPVAAVRLVQVQNLQSTGVTQYTISLYTDNRIVTFKNITDQVGSLSAIDETPHFYNGVPIVEYNSNRYRTGWYEDVISLIDAYDAVNSDTSNYMTDVVNSLLVISGDFQAPEGDGKQSGVSKLINNIKQYGVLALQSGSDRNGNKTSVDAKYINPEFNSTASENYQQRLYKDIFTLSNVPNLADESFSGNASGVAMRYKIFGFEQAIAQTINSFKRSLGLRYELLGNLNSNLSGGLSTAESVAVTFTPNLPYAVSEEVQMLTDAGIPLSRQTMYDQTHFTDATIEESNLAKEKEEDLDESEPINNVKFDSDKGDEVDGGQE</sequence>
<comment type="caution">
    <text evidence="2">The sequence shown here is derived from an EMBL/GenBank/DDBJ whole genome shotgun (WGS) entry which is preliminary data.</text>
</comment>
<gene>
    <name evidence="2" type="ORF">R82641_BJNNKPBH_00762</name>
</gene>
<dbReference type="InterPro" id="IPR006428">
    <property type="entry name" value="Portal_SPP1-type"/>
</dbReference>
<evidence type="ECO:0008006" key="4">
    <source>
        <dbReference type="Google" id="ProtNLM"/>
    </source>
</evidence>
<dbReference type="EMBL" id="CAUZLY010000006">
    <property type="protein sequence ID" value="CAK1241075.1"/>
    <property type="molecule type" value="Genomic_DNA"/>
</dbReference>
<protein>
    <recommendedName>
        <fullName evidence="4">Phage portal protein</fullName>
    </recommendedName>
</protein>
<reference evidence="2 3" key="1">
    <citation type="submission" date="2023-10" db="EMBL/GenBank/DDBJ databases">
        <authorList>
            <person name="Botero Cardona J."/>
        </authorList>
    </citation>
    <scope>NUCLEOTIDE SEQUENCE [LARGE SCALE GENOMIC DNA]</scope>
    <source>
        <strain evidence="2 3">R-82641</strain>
    </source>
</reference>
<name>A0ABM9MUL4_9LACO</name>
<dbReference type="Proteomes" id="UP001314200">
    <property type="component" value="Unassembled WGS sequence"/>
</dbReference>
<organism evidence="2 3">
    <name type="scientific">Fructobacillus cardui</name>
    <dbReference type="NCBI Taxonomy" id="2893170"/>
    <lineage>
        <taxon>Bacteria</taxon>
        <taxon>Bacillati</taxon>
        <taxon>Bacillota</taxon>
        <taxon>Bacilli</taxon>
        <taxon>Lactobacillales</taxon>
        <taxon>Lactobacillaceae</taxon>
        <taxon>Fructobacillus</taxon>
    </lineage>
</organism>
<dbReference type="InterPro" id="IPR021145">
    <property type="entry name" value="Portal_protein_SPP1_Gp6-like"/>
</dbReference>
<feature type="region of interest" description="Disordered" evidence="1">
    <location>
        <begin position="469"/>
        <end position="503"/>
    </location>
</feature>
<evidence type="ECO:0000313" key="3">
    <source>
        <dbReference type="Proteomes" id="UP001314200"/>
    </source>
</evidence>
<dbReference type="NCBIfam" id="TIGR01538">
    <property type="entry name" value="portal_SPP1"/>
    <property type="match status" value="1"/>
</dbReference>